<name>A0ABW2CQE2_9ACTN</name>
<dbReference type="EMBL" id="JBHSXS010000023">
    <property type="protein sequence ID" value="MFC6883996.1"/>
    <property type="molecule type" value="Genomic_DNA"/>
</dbReference>
<feature type="transmembrane region" description="Helical" evidence="2">
    <location>
        <begin position="66"/>
        <end position="83"/>
    </location>
</feature>
<accession>A0ABW2CQE2</accession>
<dbReference type="Proteomes" id="UP001596380">
    <property type="component" value="Unassembled WGS sequence"/>
</dbReference>
<gene>
    <name evidence="3" type="ORF">ACFQKB_29845</name>
</gene>
<protein>
    <submittedName>
        <fullName evidence="3">Uncharacterized protein</fullName>
    </submittedName>
</protein>
<feature type="compositionally biased region" description="Polar residues" evidence="1">
    <location>
        <begin position="137"/>
        <end position="148"/>
    </location>
</feature>
<dbReference type="RefSeq" id="WP_378042587.1">
    <property type="nucleotide sequence ID" value="NZ_JBHSXE010000001.1"/>
</dbReference>
<reference evidence="4" key="1">
    <citation type="journal article" date="2019" name="Int. J. Syst. Evol. Microbiol.">
        <title>The Global Catalogue of Microorganisms (GCM) 10K type strain sequencing project: providing services to taxonomists for standard genome sequencing and annotation.</title>
        <authorList>
            <consortium name="The Broad Institute Genomics Platform"/>
            <consortium name="The Broad Institute Genome Sequencing Center for Infectious Disease"/>
            <person name="Wu L."/>
            <person name="Ma J."/>
        </authorList>
    </citation>
    <scope>NUCLEOTIDE SEQUENCE [LARGE SCALE GENOMIC DNA]</scope>
    <source>
        <strain evidence="4">JCM 3369</strain>
    </source>
</reference>
<comment type="caution">
    <text evidence="3">The sequence shown here is derived from an EMBL/GenBank/DDBJ whole genome shotgun (WGS) entry which is preliminary data.</text>
</comment>
<feature type="transmembrane region" description="Helical" evidence="2">
    <location>
        <begin position="95"/>
        <end position="117"/>
    </location>
</feature>
<evidence type="ECO:0000256" key="1">
    <source>
        <dbReference type="SAM" id="MobiDB-lite"/>
    </source>
</evidence>
<keyword evidence="2" id="KW-0812">Transmembrane</keyword>
<keyword evidence="2" id="KW-1133">Transmembrane helix</keyword>
<sequence>MRERWIGPGLIGGAMALVPWTVVLAVRLPSTAQVSHWSAAWVGLDLMLAAGLLGTGVLFRRGDARYGLTAAATGALLLMDAWFDVMTATSGGERALASALALGLELPLAAFCTALALNAHRPASAAGDGVPADAGNTPATPVSPTVSASDPAAAEGTYRRR</sequence>
<organism evidence="3 4">
    <name type="scientific">Actinomadura yumaensis</name>
    <dbReference type="NCBI Taxonomy" id="111807"/>
    <lineage>
        <taxon>Bacteria</taxon>
        <taxon>Bacillati</taxon>
        <taxon>Actinomycetota</taxon>
        <taxon>Actinomycetes</taxon>
        <taxon>Streptosporangiales</taxon>
        <taxon>Thermomonosporaceae</taxon>
        <taxon>Actinomadura</taxon>
    </lineage>
</organism>
<evidence type="ECO:0000256" key="2">
    <source>
        <dbReference type="SAM" id="Phobius"/>
    </source>
</evidence>
<proteinExistence type="predicted"/>
<feature type="transmembrane region" description="Helical" evidence="2">
    <location>
        <begin position="7"/>
        <end position="26"/>
    </location>
</feature>
<feature type="region of interest" description="Disordered" evidence="1">
    <location>
        <begin position="126"/>
        <end position="161"/>
    </location>
</feature>
<evidence type="ECO:0000313" key="4">
    <source>
        <dbReference type="Proteomes" id="UP001596380"/>
    </source>
</evidence>
<feature type="transmembrane region" description="Helical" evidence="2">
    <location>
        <begin position="38"/>
        <end position="59"/>
    </location>
</feature>
<keyword evidence="2" id="KW-0472">Membrane</keyword>
<keyword evidence="4" id="KW-1185">Reference proteome</keyword>
<evidence type="ECO:0000313" key="3">
    <source>
        <dbReference type="EMBL" id="MFC6883996.1"/>
    </source>
</evidence>